<organism evidence="1 2">
    <name type="scientific">Calycina marina</name>
    <dbReference type="NCBI Taxonomy" id="1763456"/>
    <lineage>
        <taxon>Eukaryota</taxon>
        <taxon>Fungi</taxon>
        <taxon>Dikarya</taxon>
        <taxon>Ascomycota</taxon>
        <taxon>Pezizomycotina</taxon>
        <taxon>Leotiomycetes</taxon>
        <taxon>Helotiales</taxon>
        <taxon>Pezizellaceae</taxon>
        <taxon>Calycina</taxon>
    </lineage>
</organism>
<gene>
    <name evidence="1" type="ORF">BJ878DRAFT_193207</name>
</gene>
<name>A0A9P7YY05_9HELO</name>
<reference evidence="1" key="1">
    <citation type="journal article" date="2021" name="IMA Fungus">
        <title>Genomic characterization of three marine fungi, including Emericellopsis atlantica sp. nov. with signatures of a generalist lifestyle and marine biomass degradation.</title>
        <authorList>
            <person name="Hagestad O.C."/>
            <person name="Hou L."/>
            <person name="Andersen J.H."/>
            <person name="Hansen E.H."/>
            <person name="Altermark B."/>
            <person name="Li C."/>
            <person name="Kuhnert E."/>
            <person name="Cox R.J."/>
            <person name="Crous P.W."/>
            <person name="Spatafora J.W."/>
            <person name="Lail K."/>
            <person name="Amirebrahimi M."/>
            <person name="Lipzen A."/>
            <person name="Pangilinan J."/>
            <person name="Andreopoulos W."/>
            <person name="Hayes R.D."/>
            <person name="Ng V."/>
            <person name="Grigoriev I.V."/>
            <person name="Jackson S.A."/>
            <person name="Sutton T.D.S."/>
            <person name="Dobson A.D.W."/>
            <person name="Rama T."/>
        </authorList>
    </citation>
    <scope>NUCLEOTIDE SEQUENCE</scope>
    <source>
        <strain evidence="1">TRa3180A</strain>
    </source>
</reference>
<comment type="caution">
    <text evidence="1">The sequence shown here is derived from an EMBL/GenBank/DDBJ whole genome shotgun (WGS) entry which is preliminary data.</text>
</comment>
<dbReference type="OrthoDB" id="9974421at2759"/>
<evidence type="ECO:0000313" key="2">
    <source>
        <dbReference type="Proteomes" id="UP000887226"/>
    </source>
</evidence>
<protein>
    <submittedName>
        <fullName evidence="1">Uncharacterized protein</fullName>
    </submittedName>
</protein>
<evidence type="ECO:0000313" key="1">
    <source>
        <dbReference type="EMBL" id="KAG9242029.1"/>
    </source>
</evidence>
<dbReference type="Gene3D" id="3.50.50.60">
    <property type="entry name" value="FAD/NAD(P)-binding domain"/>
    <property type="match status" value="1"/>
</dbReference>
<accession>A0A9P7YY05</accession>
<dbReference type="EMBL" id="MU254122">
    <property type="protein sequence ID" value="KAG9242029.1"/>
    <property type="molecule type" value="Genomic_DNA"/>
</dbReference>
<dbReference type="Proteomes" id="UP000887226">
    <property type="component" value="Unassembled WGS sequence"/>
</dbReference>
<proteinExistence type="predicted"/>
<dbReference type="InterPro" id="IPR036188">
    <property type="entry name" value="FAD/NAD-bd_sf"/>
</dbReference>
<dbReference type="AlphaFoldDB" id="A0A9P7YY05"/>
<sequence length="203" mass="22216">MPSASFFPEPARPTTAGIVDYREDHKNAFDRFVSQDDAISEAVAALFQTMLKWKPGTEYSSKLGIRGKFSCFGLTGQSGFRAILPRRKHPEDVGVSHHVSRPESGYTYSEERQASPGIYGCWVKWACKISELSSQGGDGEDSPTILIVTDGAVIPTALGVNPFAIITALAEWSVEHAAKRFICSIYFSSKNGLLDLLQLPDNL</sequence>
<keyword evidence="2" id="KW-1185">Reference proteome</keyword>